<sequence length="56" mass="6477">MAVLTKDTNIHFTDERDKQRILSILKNTEKPSQDVLNRLSKAVNRGVKENLFTHGR</sequence>
<proteinExistence type="predicted"/>
<evidence type="ECO:0000313" key="1">
    <source>
        <dbReference type="EMBL" id="SFZ71848.1"/>
    </source>
</evidence>
<dbReference type="STRING" id="1122154.SAMN02746068_00504"/>
<dbReference type="Proteomes" id="UP000185655">
    <property type="component" value="Unassembled WGS sequence"/>
</dbReference>
<reference evidence="1 2" key="1">
    <citation type="submission" date="2016-11" db="EMBL/GenBank/DDBJ databases">
        <authorList>
            <person name="Jaros S."/>
            <person name="Januszkiewicz K."/>
            <person name="Wedrychowicz H."/>
        </authorList>
    </citation>
    <scope>NUCLEOTIDE SEQUENCE [LARGE SCALE GENOMIC DNA]</scope>
    <source>
        <strain evidence="1 2">DSM 22330</strain>
    </source>
</reference>
<dbReference type="EMBL" id="FPKS01000002">
    <property type="protein sequence ID" value="SFZ71848.1"/>
    <property type="molecule type" value="Genomic_DNA"/>
</dbReference>
<dbReference type="RefSeq" id="WP_167362561.1">
    <property type="nucleotide sequence ID" value="NZ_FPKS01000002.1"/>
</dbReference>
<evidence type="ECO:0000313" key="2">
    <source>
        <dbReference type="Proteomes" id="UP000185655"/>
    </source>
</evidence>
<name>A0A1K2H6A4_9LACT</name>
<organism evidence="1 2">
    <name type="scientific">Pseudolactococcus chungangensis CAU 28 = DSM 22330</name>
    <dbReference type="NCBI Taxonomy" id="1122154"/>
    <lineage>
        <taxon>Bacteria</taxon>
        <taxon>Bacillati</taxon>
        <taxon>Bacillota</taxon>
        <taxon>Bacilli</taxon>
        <taxon>Lactobacillales</taxon>
        <taxon>Streptococcaceae</taxon>
        <taxon>Pseudolactococcus</taxon>
    </lineage>
</organism>
<protein>
    <submittedName>
        <fullName evidence="1">Uncharacterized protein</fullName>
    </submittedName>
</protein>
<gene>
    <name evidence="1" type="ORF">SAMN02746068_00504</name>
</gene>
<accession>A0A1K2H6A4</accession>
<dbReference type="AlphaFoldDB" id="A0A1K2H6A4"/>